<dbReference type="Proteomes" id="UP001431634">
    <property type="component" value="Unassembled WGS sequence"/>
</dbReference>
<dbReference type="InterPro" id="IPR023198">
    <property type="entry name" value="PGP-like_dom2"/>
</dbReference>
<dbReference type="PANTHER" id="PTHR18901">
    <property type="entry name" value="2-DEOXYGLUCOSE-6-PHOSPHATE PHOSPHATASE 2"/>
    <property type="match status" value="1"/>
</dbReference>
<organism evidence="1 2">
    <name type="scientific">Commensalibacter oyaizuii</name>
    <dbReference type="NCBI Taxonomy" id="3043873"/>
    <lineage>
        <taxon>Bacteria</taxon>
        <taxon>Pseudomonadati</taxon>
        <taxon>Pseudomonadota</taxon>
        <taxon>Alphaproteobacteria</taxon>
        <taxon>Acetobacterales</taxon>
        <taxon>Acetobacteraceae</taxon>
    </lineage>
</organism>
<dbReference type="Gene3D" id="1.10.150.240">
    <property type="entry name" value="Putative phosphatase, domain 2"/>
    <property type="match status" value="1"/>
</dbReference>
<dbReference type="InterPro" id="IPR006439">
    <property type="entry name" value="HAD-SF_hydro_IA"/>
</dbReference>
<dbReference type="EMBL" id="JASBAO010000001">
    <property type="protein sequence ID" value="MDI2091203.1"/>
    <property type="molecule type" value="Genomic_DNA"/>
</dbReference>
<dbReference type="InterPro" id="IPR041492">
    <property type="entry name" value="HAD_2"/>
</dbReference>
<dbReference type="InterPro" id="IPR023214">
    <property type="entry name" value="HAD_sf"/>
</dbReference>
<accession>A0ABT6Q2I9</accession>
<protein>
    <submittedName>
        <fullName evidence="1">HAD family phosphatase</fullName>
    </submittedName>
</protein>
<dbReference type="NCBIfam" id="TIGR01509">
    <property type="entry name" value="HAD-SF-IA-v3"/>
    <property type="match status" value="1"/>
</dbReference>
<dbReference type="SFLD" id="SFLDS00003">
    <property type="entry name" value="Haloacid_Dehalogenase"/>
    <property type="match status" value="1"/>
</dbReference>
<dbReference type="RefSeq" id="WP_281448299.1">
    <property type="nucleotide sequence ID" value="NZ_JASBAO010000001.1"/>
</dbReference>
<sequence>MKKEFIQAIQQAPKAVHPEGQLKLVIFDCDGVLVESEHVVGEVLGEEARKYGWNITGPEAHQLFSGVQLVDIEKEIERHVTTPLPLHWRKHTHDKIVQAMYHDIHKMAGVETILQTLKDFGIPYRIGSNSSLEEMDIKFATAKLTHWFEKDRTHSGCDMERPKPFPDLYLYAAEQEGVNPEDCIVIEDSDTGLKAAYDAGMVCILLRDLDKPAPNYKGLIRVQTLDEATNFIKDVLQTQKGVKN</sequence>
<gene>
    <name evidence="1" type="ORF">QJV27_07445</name>
</gene>
<dbReference type="Gene3D" id="3.40.50.1000">
    <property type="entry name" value="HAD superfamily/HAD-like"/>
    <property type="match status" value="1"/>
</dbReference>
<dbReference type="PANTHER" id="PTHR18901:SF38">
    <property type="entry name" value="PSEUDOURIDINE-5'-PHOSPHATASE"/>
    <property type="match status" value="1"/>
</dbReference>
<dbReference type="Pfam" id="PF13419">
    <property type="entry name" value="HAD_2"/>
    <property type="match status" value="1"/>
</dbReference>
<reference evidence="1" key="1">
    <citation type="submission" date="2023-05" db="EMBL/GenBank/DDBJ databases">
        <title>Whole genome sequence of Commensalibacter sp.</title>
        <authorList>
            <person name="Charoenyingcharoen P."/>
            <person name="Yukphan P."/>
        </authorList>
    </citation>
    <scope>NUCLEOTIDE SEQUENCE</scope>
    <source>
        <strain evidence="1">TBRC 16381</strain>
    </source>
</reference>
<evidence type="ECO:0000313" key="1">
    <source>
        <dbReference type="EMBL" id="MDI2091203.1"/>
    </source>
</evidence>
<dbReference type="SUPFAM" id="SSF56784">
    <property type="entry name" value="HAD-like"/>
    <property type="match status" value="1"/>
</dbReference>
<dbReference type="SFLD" id="SFLDG01129">
    <property type="entry name" value="C1.5:_HAD__Beta-PGM__Phosphata"/>
    <property type="match status" value="1"/>
</dbReference>
<proteinExistence type="predicted"/>
<evidence type="ECO:0000313" key="2">
    <source>
        <dbReference type="Proteomes" id="UP001431634"/>
    </source>
</evidence>
<dbReference type="InterPro" id="IPR036412">
    <property type="entry name" value="HAD-like_sf"/>
</dbReference>
<keyword evidence="2" id="KW-1185">Reference proteome</keyword>
<name>A0ABT6Q2I9_9PROT</name>
<comment type="caution">
    <text evidence="1">The sequence shown here is derived from an EMBL/GenBank/DDBJ whole genome shotgun (WGS) entry which is preliminary data.</text>
</comment>